<keyword evidence="3" id="KW-1185">Reference proteome</keyword>
<dbReference type="Proteomes" id="UP001164472">
    <property type="component" value="Chromosome"/>
</dbReference>
<dbReference type="InterPro" id="IPR001173">
    <property type="entry name" value="Glyco_trans_2-like"/>
</dbReference>
<dbReference type="InterPro" id="IPR029044">
    <property type="entry name" value="Nucleotide-diphossugar_trans"/>
</dbReference>
<dbReference type="RefSeq" id="WP_251811981.1">
    <property type="nucleotide sequence ID" value="NZ_CP101527.1"/>
</dbReference>
<dbReference type="KEGG" id="asem:NNL22_06195"/>
<evidence type="ECO:0000259" key="1">
    <source>
        <dbReference type="Pfam" id="PF00535"/>
    </source>
</evidence>
<sequence>MDVSVIFATCNRDDILKNTLDSFTHLATRNFAWEVIVVDNAVRQQTKTLVNSYKDMLPITYLTEATPGKNNALIKALPSAQGDLLVFTDDDIIAHPDWLEELWSGAERYPAYDMFGGTIKPHYPDHPIDPRINLNHHFINDAYVVTDTKLKEGEIRAGKIWGPNMAIRRKIIDSGINFNPNIGPNGQDYVMGSETEFLLRAAKAGHSSVFLPKAVVKHQIRQNQLSLEWLAGRAFRHGKGNAAVTNTDQAKQKILFGAPRFLYKKLLAHKLLMISSRLKTQHTQYFSHFVRYHFIRGQIHQSRIIAQQS</sequence>
<dbReference type="Gene3D" id="3.90.550.10">
    <property type="entry name" value="Spore Coat Polysaccharide Biosynthesis Protein SpsA, Chain A"/>
    <property type="match status" value="1"/>
</dbReference>
<dbReference type="PANTHER" id="PTHR43685:SF11">
    <property type="entry name" value="GLYCOSYLTRANSFERASE TAGX-RELATED"/>
    <property type="match status" value="1"/>
</dbReference>
<dbReference type="SUPFAM" id="SSF53448">
    <property type="entry name" value="Nucleotide-diphospho-sugar transferases"/>
    <property type="match status" value="1"/>
</dbReference>
<feature type="domain" description="Glycosyltransferase 2-like" evidence="1">
    <location>
        <begin position="4"/>
        <end position="172"/>
    </location>
</feature>
<accession>A0A9E8HKT4</accession>
<dbReference type="PANTHER" id="PTHR43685">
    <property type="entry name" value="GLYCOSYLTRANSFERASE"/>
    <property type="match status" value="1"/>
</dbReference>
<reference evidence="2" key="1">
    <citation type="submission" date="2022-07" db="EMBL/GenBank/DDBJ databases">
        <title>Alkalimarinus sp. nov., isolated from gut of a Alitta virens.</title>
        <authorList>
            <person name="Yang A.I."/>
            <person name="Shin N.-R."/>
        </authorList>
    </citation>
    <scope>NUCLEOTIDE SEQUENCE</scope>
    <source>
        <strain evidence="2">FA028</strain>
    </source>
</reference>
<gene>
    <name evidence="2" type="ORF">NNL22_06195</name>
</gene>
<evidence type="ECO:0000313" key="2">
    <source>
        <dbReference type="EMBL" id="UZW76165.1"/>
    </source>
</evidence>
<proteinExistence type="predicted"/>
<protein>
    <submittedName>
        <fullName evidence="2">Glycosyltransferase</fullName>
    </submittedName>
</protein>
<organism evidence="2 3">
    <name type="scientific">Alkalimarinus sediminis</name>
    <dbReference type="NCBI Taxonomy" id="1632866"/>
    <lineage>
        <taxon>Bacteria</taxon>
        <taxon>Pseudomonadati</taxon>
        <taxon>Pseudomonadota</taxon>
        <taxon>Gammaproteobacteria</taxon>
        <taxon>Alteromonadales</taxon>
        <taxon>Alteromonadaceae</taxon>
        <taxon>Alkalimarinus</taxon>
    </lineage>
</organism>
<evidence type="ECO:0000313" key="3">
    <source>
        <dbReference type="Proteomes" id="UP001164472"/>
    </source>
</evidence>
<dbReference type="Pfam" id="PF00535">
    <property type="entry name" value="Glycos_transf_2"/>
    <property type="match status" value="1"/>
</dbReference>
<dbReference type="CDD" id="cd00761">
    <property type="entry name" value="Glyco_tranf_GTA_type"/>
    <property type="match status" value="1"/>
</dbReference>
<name>A0A9E8HKT4_9ALTE</name>
<dbReference type="InterPro" id="IPR050834">
    <property type="entry name" value="Glycosyltransf_2"/>
</dbReference>
<dbReference type="AlphaFoldDB" id="A0A9E8HKT4"/>
<dbReference type="EMBL" id="CP101527">
    <property type="protein sequence ID" value="UZW76165.1"/>
    <property type="molecule type" value="Genomic_DNA"/>
</dbReference>